<evidence type="ECO:0000313" key="9">
    <source>
        <dbReference type="Proteomes" id="UP001497444"/>
    </source>
</evidence>
<feature type="transmembrane region" description="Helical" evidence="6">
    <location>
        <begin position="347"/>
        <end position="367"/>
    </location>
</feature>
<sequence length="669" mass="72129">MAGNGGASDGSEVGVDQPAGASPWTYNSPTKPEAGTQETTPLVHKVNIPPNNGLVHDVTGPIKEIFFHDESLRQFQNQTAGKRAFLLLKYAVPILDWLPRYNPRLFPSDLVAGLTIASLAVPQDLGYAKLAGLPSVYGLYSSFVPPLIYAALGSSRHIAIGPVAVVSILLGTLLKNEIPDTNDPNYLRLAFTANFFAGVVQAAVGFIRLGFVIYFLSHATIVGFMAGAAITIGLQQLKGLLGITTFTTKTGIVPVLRSVFTETKQWNWQTIVIGVCFLIFLLITKQIGKRWKKLFWVSAIAPLFSVIVSTVIVSQARLDKDGVATVGHIHKGINPRSAHQLFFSGHYLAAGAKIGIVTAFIALTEGIAIGRTFATLKDYRLDGNKEILSFGLMNIIGSLTSCYTTTGSFSRSAVNFASGAETALSNIIMSLVVMVVLLALTPLFKYTPNCILSAIIIAAVTGLIDVKAAYHIWKVDKVDFLALLGAFFGVFFVSVEIGLLIAVCISALKIIVHVIAPHTAVLGKIPGTNIYRNVLQYPDATRIPGILLVRIDAAIYFANTNYIVERLKRYVSREKEYSSTGPNGVPLQYVILELSPVMSIDSTAVGGLEDILGILKRQNIQLALANPGSEVLKRLKNSGFIEHLGQEWIFLTAGEGTQVCSQLLGKNSN</sequence>
<accession>A0ABP0WWB3</accession>
<evidence type="ECO:0000256" key="6">
    <source>
        <dbReference type="SAM" id="Phobius"/>
    </source>
</evidence>
<keyword evidence="2 6" id="KW-0812">Transmembrane</keyword>
<feature type="transmembrane region" description="Helical" evidence="6">
    <location>
        <begin position="130"/>
        <end position="152"/>
    </location>
</feature>
<evidence type="ECO:0000256" key="3">
    <source>
        <dbReference type="ARBA" id="ARBA00022989"/>
    </source>
</evidence>
<feature type="transmembrane region" description="Helical" evidence="6">
    <location>
        <begin position="387"/>
        <end position="406"/>
    </location>
</feature>
<keyword evidence="4 6" id="KW-0472">Membrane</keyword>
<dbReference type="CDD" id="cd07042">
    <property type="entry name" value="STAS_SulP_like_sulfate_transporter"/>
    <property type="match status" value="1"/>
</dbReference>
<proteinExistence type="predicted"/>
<feature type="transmembrane region" description="Helical" evidence="6">
    <location>
        <begin position="240"/>
        <end position="260"/>
    </location>
</feature>
<feature type="transmembrane region" description="Helical" evidence="6">
    <location>
        <begin position="158"/>
        <end position="174"/>
    </location>
</feature>
<feature type="region of interest" description="Disordered" evidence="5">
    <location>
        <begin position="1"/>
        <end position="38"/>
    </location>
</feature>
<dbReference type="Proteomes" id="UP001497444">
    <property type="component" value="Chromosome 4"/>
</dbReference>
<feature type="transmembrane region" description="Helical" evidence="6">
    <location>
        <begin position="295"/>
        <end position="313"/>
    </location>
</feature>
<feature type="transmembrane region" description="Helical" evidence="6">
    <location>
        <begin position="451"/>
        <end position="470"/>
    </location>
</feature>
<feature type="transmembrane region" description="Helical" evidence="6">
    <location>
        <begin position="482"/>
        <end position="508"/>
    </location>
</feature>
<dbReference type="Gene3D" id="3.30.750.24">
    <property type="entry name" value="STAS domain"/>
    <property type="match status" value="1"/>
</dbReference>
<dbReference type="PANTHER" id="PTHR11814">
    <property type="entry name" value="SULFATE TRANSPORTER"/>
    <property type="match status" value="1"/>
</dbReference>
<gene>
    <name evidence="8" type="ORF">CSSPJE1EN1_LOCUS16621</name>
</gene>
<dbReference type="SUPFAM" id="SSF52091">
    <property type="entry name" value="SpoIIaa-like"/>
    <property type="match status" value="1"/>
</dbReference>
<dbReference type="InterPro" id="IPR011547">
    <property type="entry name" value="SLC26A/SulP_dom"/>
</dbReference>
<dbReference type="InterPro" id="IPR002645">
    <property type="entry name" value="STAS_dom"/>
</dbReference>
<dbReference type="InterPro" id="IPR036513">
    <property type="entry name" value="STAS_dom_sf"/>
</dbReference>
<dbReference type="EMBL" id="OZ020099">
    <property type="protein sequence ID" value="CAK9271143.1"/>
    <property type="molecule type" value="Genomic_DNA"/>
</dbReference>
<evidence type="ECO:0000256" key="1">
    <source>
        <dbReference type="ARBA" id="ARBA00004141"/>
    </source>
</evidence>
<dbReference type="NCBIfam" id="TIGR00815">
    <property type="entry name" value="sulP"/>
    <property type="match status" value="1"/>
</dbReference>
<evidence type="ECO:0000313" key="8">
    <source>
        <dbReference type="EMBL" id="CAK9271143.1"/>
    </source>
</evidence>
<dbReference type="Pfam" id="PF01740">
    <property type="entry name" value="STAS"/>
    <property type="match status" value="1"/>
</dbReference>
<dbReference type="PROSITE" id="PS50801">
    <property type="entry name" value="STAS"/>
    <property type="match status" value="1"/>
</dbReference>
<evidence type="ECO:0000259" key="7">
    <source>
        <dbReference type="PROSITE" id="PS50801"/>
    </source>
</evidence>
<feature type="domain" description="STAS" evidence="7">
    <location>
        <begin position="536"/>
        <end position="660"/>
    </location>
</feature>
<protein>
    <recommendedName>
        <fullName evidence="7">STAS domain-containing protein</fullName>
    </recommendedName>
</protein>
<reference evidence="8" key="1">
    <citation type="submission" date="2024-02" db="EMBL/GenBank/DDBJ databases">
        <authorList>
            <consortium name="ELIXIR-Norway"/>
            <consortium name="Elixir Norway"/>
        </authorList>
    </citation>
    <scope>NUCLEOTIDE SEQUENCE</scope>
</reference>
<keyword evidence="9" id="KW-1185">Reference proteome</keyword>
<organism evidence="8 9">
    <name type="scientific">Sphagnum jensenii</name>
    <dbReference type="NCBI Taxonomy" id="128206"/>
    <lineage>
        <taxon>Eukaryota</taxon>
        <taxon>Viridiplantae</taxon>
        <taxon>Streptophyta</taxon>
        <taxon>Embryophyta</taxon>
        <taxon>Bryophyta</taxon>
        <taxon>Sphagnophytina</taxon>
        <taxon>Sphagnopsida</taxon>
        <taxon>Sphagnales</taxon>
        <taxon>Sphagnaceae</taxon>
        <taxon>Sphagnum</taxon>
    </lineage>
</organism>
<feature type="transmembrane region" description="Helical" evidence="6">
    <location>
        <begin position="426"/>
        <end position="444"/>
    </location>
</feature>
<evidence type="ECO:0000256" key="5">
    <source>
        <dbReference type="SAM" id="MobiDB-lite"/>
    </source>
</evidence>
<feature type="transmembrane region" description="Helical" evidence="6">
    <location>
        <begin position="266"/>
        <end position="283"/>
    </location>
</feature>
<evidence type="ECO:0000256" key="2">
    <source>
        <dbReference type="ARBA" id="ARBA00022692"/>
    </source>
</evidence>
<dbReference type="Pfam" id="PF00916">
    <property type="entry name" value="Sulfate_transp"/>
    <property type="match status" value="1"/>
</dbReference>
<keyword evidence="3 6" id="KW-1133">Transmembrane helix</keyword>
<name>A0ABP0WWB3_9BRYO</name>
<evidence type="ECO:0000256" key="4">
    <source>
        <dbReference type="ARBA" id="ARBA00023136"/>
    </source>
</evidence>
<feature type="transmembrane region" description="Helical" evidence="6">
    <location>
        <begin position="186"/>
        <end position="207"/>
    </location>
</feature>
<feature type="transmembrane region" description="Helical" evidence="6">
    <location>
        <begin position="213"/>
        <end position="233"/>
    </location>
</feature>
<feature type="compositionally biased region" description="Polar residues" evidence="5">
    <location>
        <begin position="24"/>
        <end position="38"/>
    </location>
</feature>
<comment type="subcellular location">
    <subcellularLocation>
        <location evidence="1">Membrane</location>
        <topology evidence="1">Multi-pass membrane protein</topology>
    </subcellularLocation>
</comment>
<dbReference type="InterPro" id="IPR001902">
    <property type="entry name" value="SLC26A/SulP_fam"/>
</dbReference>